<name>A0A645HP48_9ZZZZ</name>
<accession>A0A645HP48</accession>
<dbReference type="EMBL" id="VSSQ01092805">
    <property type="protein sequence ID" value="MPN37894.1"/>
    <property type="molecule type" value="Genomic_DNA"/>
</dbReference>
<organism evidence="1">
    <name type="scientific">bioreactor metagenome</name>
    <dbReference type="NCBI Taxonomy" id="1076179"/>
    <lineage>
        <taxon>unclassified sequences</taxon>
        <taxon>metagenomes</taxon>
        <taxon>ecological metagenomes</taxon>
    </lineage>
</organism>
<evidence type="ECO:0000313" key="1">
    <source>
        <dbReference type="EMBL" id="MPN37894.1"/>
    </source>
</evidence>
<sequence>MYDYGWGQENGFEIVPPLSFNDLIQLVEYNYSFNKKIWHIFSEKQIIQNNTYNYNLLGAVSVIMQDHIEELIDFLSKKINTDYFANSEIRENFKWFAFSSQKTREAGKIPGGILTQSYEDVLNQYPKWREISAQVVNQVYR</sequence>
<reference evidence="1" key="1">
    <citation type="submission" date="2019-08" db="EMBL/GenBank/DDBJ databases">
        <authorList>
            <person name="Kucharzyk K."/>
            <person name="Murdoch R.W."/>
            <person name="Higgins S."/>
            <person name="Loffler F."/>
        </authorList>
    </citation>
    <scope>NUCLEOTIDE SEQUENCE</scope>
</reference>
<gene>
    <name evidence="1" type="ORF">SDC9_185415</name>
</gene>
<comment type="caution">
    <text evidence="1">The sequence shown here is derived from an EMBL/GenBank/DDBJ whole genome shotgun (WGS) entry which is preliminary data.</text>
</comment>
<dbReference type="AlphaFoldDB" id="A0A645HP48"/>
<protein>
    <submittedName>
        <fullName evidence="1">Uncharacterized protein</fullName>
    </submittedName>
</protein>
<proteinExistence type="predicted"/>